<dbReference type="Proteomes" id="UP000039021">
    <property type="component" value="Unassembled WGS sequence"/>
</dbReference>
<gene>
    <name evidence="2" type="ORF">ERS007739_03495</name>
</gene>
<name>A0A916LEV8_MYCTX</name>
<evidence type="ECO:0000256" key="1">
    <source>
        <dbReference type="SAM" id="MobiDB-lite"/>
    </source>
</evidence>
<proteinExistence type="predicted"/>
<organism evidence="2 3">
    <name type="scientific">Mycobacterium tuberculosis</name>
    <dbReference type="NCBI Taxonomy" id="1773"/>
    <lineage>
        <taxon>Bacteria</taxon>
        <taxon>Bacillati</taxon>
        <taxon>Actinomycetota</taxon>
        <taxon>Actinomycetes</taxon>
        <taxon>Mycobacteriales</taxon>
        <taxon>Mycobacteriaceae</taxon>
        <taxon>Mycobacterium</taxon>
        <taxon>Mycobacterium tuberculosis complex</taxon>
    </lineage>
</organism>
<comment type="caution">
    <text evidence="2">The sequence shown here is derived from an EMBL/GenBank/DDBJ whole genome shotgun (WGS) entry which is preliminary data.</text>
</comment>
<feature type="region of interest" description="Disordered" evidence="1">
    <location>
        <begin position="1"/>
        <end position="31"/>
    </location>
</feature>
<accession>A0A916LEV8</accession>
<reference evidence="3" key="1">
    <citation type="submission" date="2015-03" db="EMBL/GenBank/DDBJ databases">
        <authorList>
            <consortium name="Pathogen Informatics"/>
        </authorList>
    </citation>
    <scope>NUCLEOTIDE SEQUENCE [LARGE SCALE GENOMIC DNA]</scope>
    <source>
        <strain evidence="3">N09902308</strain>
    </source>
</reference>
<evidence type="ECO:0000313" key="3">
    <source>
        <dbReference type="Proteomes" id="UP000039021"/>
    </source>
</evidence>
<sequence>MTPHAGMAAAPSVTKMTTRSRPRAPRAAQMAGDMTAIVRATR</sequence>
<evidence type="ECO:0000313" key="2">
    <source>
        <dbReference type="EMBL" id="COZ19587.1"/>
    </source>
</evidence>
<dbReference type="AlphaFoldDB" id="A0A916LEV8"/>
<protein>
    <submittedName>
        <fullName evidence="2">Uncharacterized protein</fullName>
    </submittedName>
</protein>
<dbReference type="EMBL" id="CSBK01001830">
    <property type="protein sequence ID" value="COZ19587.1"/>
    <property type="molecule type" value="Genomic_DNA"/>
</dbReference>